<dbReference type="RefSeq" id="WP_111267666.1">
    <property type="nucleotide sequence ID" value="NZ_CP029843.1"/>
</dbReference>
<feature type="transmembrane region" description="Helical" evidence="1">
    <location>
        <begin position="308"/>
        <end position="326"/>
    </location>
</feature>
<feature type="transmembrane region" description="Helical" evidence="1">
    <location>
        <begin position="146"/>
        <end position="163"/>
    </location>
</feature>
<dbReference type="EMBL" id="CP029843">
    <property type="protein sequence ID" value="AWV08638.1"/>
    <property type="molecule type" value="Genomic_DNA"/>
</dbReference>
<evidence type="ECO:0000256" key="1">
    <source>
        <dbReference type="SAM" id="Phobius"/>
    </source>
</evidence>
<evidence type="ECO:0008006" key="4">
    <source>
        <dbReference type="Google" id="ProtNLM"/>
    </source>
</evidence>
<accession>A0A2U9TDS5</accession>
<keyword evidence="1" id="KW-0472">Membrane</keyword>
<keyword evidence="3" id="KW-1185">Reference proteome</keyword>
<evidence type="ECO:0000313" key="3">
    <source>
        <dbReference type="Proteomes" id="UP000249447"/>
    </source>
</evidence>
<dbReference type="OrthoDB" id="6027702at2"/>
<reference evidence="2 3" key="1">
    <citation type="submission" date="2018-05" db="EMBL/GenBank/DDBJ databases">
        <title>The complete genome of Lysobacter maris HZ9B, a marine bacterium antagonistic against terrestrial plant pathogens.</title>
        <authorList>
            <person name="Zhang X.-Q."/>
        </authorList>
    </citation>
    <scope>NUCLEOTIDE SEQUENCE [LARGE SCALE GENOMIC DNA]</scope>
    <source>
        <strain evidence="2 3">HZ9B</strain>
    </source>
</reference>
<name>A0A2U9TDS5_9GAMM</name>
<organism evidence="2 3">
    <name type="scientific">Marilutibacter maris</name>
    <dbReference type="NCBI Taxonomy" id="1605891"/>
    <lineage>
        <taxon>Bacteria</taxon>
        <taxon>Pseudomonadati</taxon>
        <taxon>Pseudomonadota</taxon>
        <taxon>Gammaproteobacteria</taxon>
        <taxon>Lysobacterales</taxon>
        <taxon>Lysobacteraceae</taxon>
        <taxon>Marilutibacter</taxon>
    </lineage>
</organism>
<proteinExistence type="predicted"/>
<feature type="transmembrane region" description="Helical" evidence="1">
    <location>
        <begin position="332"/>
        <end position="351"/>
    </location>
</feature>
<dbReference type="KEGG" id="lmb:C9I47_2969"/>
<feature type="transmembrane region" description="Helical" evidence="1">
    <location>
        <begin position="117"/>
        <end position="140"/>
    </location>
</feature>
<sequence>MARPPTSTPPIPAWLLPAAALLAFLAQWPLVANPGYFSHDELQWAARAWSADGGPLPWMAWTDPGVFQYRPLTFNLWLWLSRHLFDTPMAFHAVLVAMGALNTALLAGLLRRLGAAPAMALIGALGFALGPYATYVHGWVGTIGDLLWVAMALACGWVCSTSSSTLPGARRPRQAAVAIGCALLTAIGLLAKEAALSIPALLAVAALLDRERPGWRWGLLGSALPAAAYLALRIGVLGAAGEGSGAYAWSIERIPVRALEYFVFLPQFGAFETLSALVRGFADPSVWVAIALWLVVLAALARTGWRAPAALVGGGLAALGPVLVLPTAYNQYGYGFAAVVAGVFALAWPRLPRWGRAATGLLAVLVLWHGIHVMRWMHRVGEVQAVFTPALVEAVRDRDPARPLRLRVAADAKAWMFMRLTHEIPHVRGEPIGGRVVLVDGDVEGDAAADAVVRADGRIEPLPAPDR</sequence>
<evidence type="ECO:0000313" key="2">
    <source>
        <dbReference type="EMBL" id="AWV08638.1"/>
    </source>
</evidence>
<dbReference type="Proteomes" id="UP000249447">
    <property type="component" value="Chromosome"/>
</dbReference>
<keyword evidence="1" id="KW-0812">Transmembrane</keyword>
<feature type="transmembrane region" description="Helical" evidence="1">
    <location>
        <begin position="89"/>
        <end position="110"/>
    </location>
</feature>
<dbReference type="AlphaFoldDB" id="A0A2U9TDS5"/>
<feature type="transmembrane region" description="Helical" evidence="1">
    <location>
        <begin position="175"/>
        <end position="208"/>
    </location>
</feature>
<feature type="transmembrane region" description="Helical" evidence="1">
    <location>
        <begin position="284"/>
        <end position="301"/>
    </location>
</feature>
<protein>
    <recommendedName>
        <fullName evidence="4">Glycosyltransferase RgtA/B/C/D-like domain-containing protein</fullName>
    </recommendedName>
</protein>
<gene>
    <name evidence="2" type="ORF">C9I47_2969</name>
</gene>
<feature type="transmembrane region" description="Helical" evidence="1">
    <location>
        <begin position="228"/>
        <end position="249"/>
    </location>
</feature>
<feature type="transmembrane region" description="Helical" evidence="1">
    <location>
        <begin position="358"/>
        <end position="377"/>
    </location>
</feature>
<keyword evidence="1" id="KW-1133">Transmembrane helix</keyword>